<dbReference type="AlphaFoldDB" id="A0A7H9HYT0"/>
<accession>A0A7H9HYT0</accession>
<organism evidence="2 3">
    <name type="scientific">Torulaspora globosa</name>
    <dbReference type="NCBI Taxonomy" id="48254"/>
    <lineage>
        <taxon>Eukaryota</taxon>
        <taxon>Fungi</taxon>
        <taxon>Dikarya</taxon>
        <taxon>Ascomycota</taxon>
        <taxon>Saccharomycotina</taxon>
        <taxon>Saccharomycetes</taxon>
        <taxon>Saccharomycetales</taxon>
        <taxon>Saccharomycetaceae</taxon>
        <taxon>Torulaspora</taxon>
    </lineage>
</organism>
<gene>
    <name evidence="2" type="ORF">HG537_0F03830</name>
</gene>
<dbReference type="Proteomes" id="UP000510647">
    <property type="component" value="Chromosome 6"/>
</dbReference>
<evidence type="ECO:0000313" key="2">
    <source>
        <dbReference type="EMBL" id="QLQ81622.1"/>
    </source>
</evidence>
<proteinExistence type="predicted"/>
<evidence type="ECO:0000256" key="1">
    <source>
        <dbReference type="SAM" id="MobiDB-lite"/>
    </source>
</evidence>
<keyword evidence="3" id="KW-1185">Reference proteome</keyword>
<reference evidence="2 3" key="1">
    <citation type="submission" date="2020-06" db="EMBL/GenBank/DDBJ databases">
        <title>The yeast mating-type switching endonuclease HO is a domesticated member of an unorthodox homing genetic element family.</title>
        <authorList>
            <person name="Coughlan A.Y."/>
            <person name="Lombardi L."/>
            <person name="Braun-Galleani S."/>
            <person name="Martos A.R."/>
            <person name="Galeote V."/>
            <person name="Bigey F."/>
            <person name="Dequin S."/>
            <person name="Byrne K.P."/>
            <person name="Wolfe K.H."/>
        </authorList>
    </citation>
    <scope>NUCLEOTIDE SEQUENCE [LARGE SCALE GENOMIC DNA]</scope>
    <source>
        <strain evidence="2 3">CBS2947</strain>
    </source>
</reference>
<dbReference type="OrthoDB" id="4071308at2759"/>
<feature type="region of interest" description="Disordered" evidence="1">
    <location>
        <begin position="1"/>
        <end position="62"/>
    </location>
</feature>
<evidence type="ECO:0000313" key="3">
    <source>
        <dbReference type="Proteomes" id="UP000510647"/>
    </source>
</evidence>
<name>A0A7H9HYT0_9SACH</name>
<sequence>MPKSYKENPDFCLSATPRCQKRPFNPSIWDAQPYKTKRSGKGSAGDKPEDEPQIIPKRSKTGRLKMKMDLLASWFSKKARQISLVPDERQHKKSQRHHLWFWKNRKPTEITIISATPFSTSQASTSAHHSCFSINDSLSSPPTFPLSQSGLEDASFEDNYTVIFRPLMPCLYADLLDDMESQWSEETSDMLLPCSGLMVS</sequence>
<protein>
    <submittedName>
        <fullName evidence="2">Uncharacterized protein</fullName>
    </submittedName>
</protein>
<dbReference type="EMBL" id="CP059272">
    <property type="protein sequence ID" value="QLQ81622.1"/>
    <property type="molecule type" value="Genomic_DNA"/>
</dbReference>